<evidence type="ECO:0000313" key="1">
    <source>
        <dbReference type="EMBL" id="KII69232.1"/>
    </source>
</evidence>
<keyword evidence="2" id="KW-1185">Reference proteome</keyword>
<reference evidence="1 2" key="1">
    <citation type="journal article" date="2014" name="Genome Biol. Evol.">
        <title>The genome of the myxosporean Thelohanellus kitauei shows adaptations to nutrient acquisition within its fish host.</title>
        <authorList>
            <person name="Yang Y."/>
            <person name="Xiong J."/>
            <person name="Zhou Z."/>
            <person name="Huo F."/>
            <person name="Miao W."/>
            <person name="Ran C."/>
            <person name="Liu Y."/>
            <person name="Zhang J."/>
            <person name="Feng J."/>
            <person name="Wang M."/>
            <person name="Wang M."/>
            <person name="Wang L."/>
            <person name="Yao B."/>
        </authorList>
    </citation>
    <scope>NUCLEOTIDE SEQUENCE [LARGE SCALE GENOMIC DNA]</scope>
    <source>
        <strain evidence="1">Wuqing</strain>
    </source>
</reference>
<comment type="caution">
    <text evidence="1">The sequence shown here is derived from an EMBL/GenBank/DDBJ whole genome shotgun (WGS) entry which is preliminary data.</text>
</comment>
<proteinExistence type="predicted"/>
<protein>
    <recommendedName>
        <fullName evidence="3">MULE transposase domain-containing protein</fullName>
    </recommendedName>
</protein>
<dbReference type="AlphaFoldDB" id="A0A0C2N5P2"/>
<name>A0A0C2N5P2_THEKT</name>
<evidence type="ECO:0000313" key="2">
    <source>
        <dbReference type="Proteomes" id="UP000031668"/>
    </source>
</evidence>
<dbReference type="OrthoDB" id="10051448at2759"/>
<dbReference type="Proteomes" id="UP000031668">
    <property type="component" value="Unassembled WGS sequence"/>
</dbReference>
<accession>A0A0C2N5P2</accession>
<gene>
    <name evidence="1" type="ORF">RF11_04004</name>
</gene>
<dbReference type="EMBL" id="JWZT01002504">
    <property type="protein sequence ID" value="KII69232.1"/>
    <property type="molecule type" value="Genomic_DNA"/>
</dbReference>
<evidence type="ECO:0008006" key="3">
    <source>
        <dbReference type="Google" id="ProtNLM"/>
    </source>
</evidence>
<organism evidence="1 2">
    <name type="scientific">Thelohanellus kitauei</name>
    <name type="common">Myxosporean</name>
    <dbReference type="NCBI Taxonomy" id="669202"/>
    <lineage>
        <taxon>Eukaryota</taxon>
        <taxon>Metazoa</taxon>
        <taxon>Cnidaria</taxon>
        <taxon>Myxozoa</taxon>
        <taxon>Myxosporea</taxon>
        <taxon>Bivalvulida</taxon>
        <taxon>Platysporina</taxon>
        <taxon>Myxobolidae</taxon>
        <taxon>Thelohanellus</taxon>
    </lineage>
</organism>
<sequence>MDFEQGAINSLRSCFPNSSVKACYFHFIQSFWRKINEHSDIKFRYGHDENFELMIKMPPSLVLLPPINVVTGYAELRTDLFFIENGGLLQPFYRYFERTYIGQIHGRNVVSKSIFSIQT</sequence>